<gene>
    <name evidence="1" type="ORF">GUITHDRAFT_153442</name>
</gene>
<evidence type="ECO:0000313" key="3">
    <source>
        <dbReference type="Proteomes" id="UP000011087"/>
    </source>
</evidence>
<sequence>MVDLDVVPLLRSVAIASRNGTVVGRQFCTAELWVMEKRHLAVSMGQHLRLGSNPHCLLMAIDAPVLWMIIQNSCTVSAVADCLAEALDISQRQGQRGERRSLLNAAACSFCTPSISG</sequence>
<evidence type="ECO:0000313" key="1">
    <source>
        <dbReference type="EMBL" id="EKX42787.1"/>
    </source>
</evidence>
<reference evidence="2" key="3">
    <citation type="submission" date="2015-06" db="UniProtKB">
        <authorList>
            <consortium name="EnsemblProtists"/>
        </authorList>
    </citation>
    <scope>IDENTIFICATION</scope>
</reference>
<dbReference type="EMBL" id="JH993014">
    <property type="protein sequence ID" value="EKX42787.1"/>
    <property type="molecule type" value="Genomic_DNA"/>
</dbReference>
<dbReference type="KEGG" id="gtt:GUITHDRAFT_153442"/>
<protein>
    <submittedName>
        <fullName evidence="1 2">Uncharacterized protein</fullName>
    </submittedName>
</protein>
<dbReference type="EnsemblProtists" id="EKX42787">
    <property type="protein sequence ID" value="EKX42787"/>
    <property type="gene ID" value="GUITHDRAFT_153442"/>
</dbReference>
<dbReference type="GeneID" id="17299491"/>
<organism evidence="1">
    <name type="scientific">Guillardia theta (strain CCMP2712)</name>
    <name type="common">Cryptophyte</name>
    <dbReference type="NCBI Taxonomy" id="905079"/>
    <lineage>
        <taxon>Eukaryota</taxon>
        <taxon>Cryptophyceae</taxon>
        <taxon>Pyrenomonadales</taxon>
        <taxon>Geminigeraceae</taxon>
        <taxon>Guillardia</taxon>
    </lineage>
</organism>
<name>L1J3C5_GUITC</name>
<dbReference type="PaxDb" id="55529-EKX42787"/>
<evidence type="ECO:0000313" key="2">
    <source>
        <dbReference type="EnsemblProtists" id="EKX42787"/>
    </source>
</evidence>
<dbReference type="AlphaFoldDB" id="L1J3C5"/>
<dbReference type="Proteomes" id="UP000011087">
    <property type="component" value="Unassembled WGS sequence"/>
</dbReference>
<keyword evidence="3" id="KW-1185">Reference proteome</keyword>
<proteinExistence type="predicted"/>
<reference evidence="3" key="2">
    <citation type="submission" date="2012-11" db="EMBL/GenBank/DDBJ databases">
        <authorList>
            <person name="Kuo A."/>
            <person name="Curtis B.A."/>
            <person name="Tanifuji G."/>
            <person name="Burki F."/>
            <person name="Gruber A."/>
            <person name="Irimia M."/>
            <person name="Maruyama S."/>
            <person name="Arias M.C."/>
            <person name="Ball S.G."/>
            <person name="Gile G.H."/>
            <person name="Hirakawa Y."/>
            <person name="Hopkins J.F."/>
            <person name="Rensing S.A."/>
            <person name="Schmutz J."/>
            <person name="Symeonidi A."/>
            <person name="Elias M."/>
            <person name="Eveleigh R.J."/>
            <person name="Herman E.K."/>
            <person name="Klute M.J."/>
            <person name="Nakayama T."/>
            <person name="Obornik M."/>
            <person name="Reyes-Prieto A."/>
            <person name="Armbrust E.V."/>
            <person name="Aves S.J."/>
            <person name="Beiko R.G."/>
            <person name="Coutinho P."/>
            <person name="Dacks J.B."/>
            <person name="Durnford D.G."/>
            <person name="Fast N.M."/>
            <person name="Green B.R."/>
            <person name="Grisdale C."/>
            <person name="Hempe F."/>
            <person name="Henrissat B."/>
            <person name="Hoppner M.P."/>
            <person name="Ishida K.-I."/>
            <person name="Kim E."/>
            <person name="Koreny L."/>
            <person name="Kroth P.G."/>
            <person name="Liu Y."/>
            <person name="Malik S.-B."/>
            <person name="Maier U.G."/>
            <person name="McRose D."/>
            <person name="Mock T."/>
            <person name="Neilson J.A."/>
            <person name="Onodera N.T."/>
            <person name="Poole A.M."/>
            <person name="Pritham E.J."/>
            <person name="Richards T.A."/>
            <person name="Rocap G."/>
            <person name="Roy S.W."/>
            <person name="Sarai C."/>
            <person name="Schaack S."/>
            <person name="Shirato S."/>
            <person name="Slamovits C.H."/>
            <person name="Spencer D.F."/>
            <person name="Suzuki S."/>
            <person name="Worden A.Z."/>
            <person name="Zauner S."/>
            <person name="Barry K."/>
            <person name="Bell C."/>
            <person name="Bharti A.K."/>
            <person name="Crow J.A."/>
            <person name="Grimwood J."/>
            <person name="Kramer R."/>
            <person name="Lindquist E."/>
            <person name="Lucas S."/>
            <person name="Salamov A."/>
            <person name="McFadden G.I."/>
            <person name="Lane C.E."/>
            <person name="Keeling P.J."/>
            <person name="Gray M.W."/>
            <person name="Grigoriev I.V."/>
            <person name="Archibald J.M."/>
        </authorList>
    </citation>
    <scope>NUCLEOTIDE SEQUENCE</scope>
    <source>
        <strain evidence="3">CCMP2712</strain>
    </source>
</reference>
<dbReference type="RefSeq" id="XP_005829767.1">
    <property type="nucleotide sequence ID" value="XM_005829710.1"/>
</dbReference>
<reference evidence="1 3" key="1">
    <citation type="journal article" date="2012" name="Nature">
        <title>Algal genomes reveal evolutionary mosaicism and the fate of nucleomorphs.</title>
        <authorList>
            <consortium name="DOE Joint Genome Institute"/>
            <person name="Curtis B.A."/>
            <person name="Tanifuji G."/>
            <person name="Burki F."/>
            <person name="Gruber A."/>
            <person name="Irimia M."/>
            <person name="Maruyama S."/>
            <person name="Arias M.C."/>
            <person name="Ball S.G."/>
            <person name="Gile G.H."/>
            <person name="Hirakawa Y."/>
            <person name="Hopkins J.F."/>
            <person name="Kuo A."/>
            <person name="Rensing S.A."/>
            <person name="Schmutz J."/>
            <person name="Symeonidi A."/>
            <person name="Elias M."/>
            <person name="Eveleigh R.J."/>
            <person name="Herman E.K."/>
            <person name="Klute M.J."/>
            <person name="Nakayama T."/>
            <person name="Obornik M."/>
            <person name="Reyes-Prieto A."/>
            <person name="Armbrust E.V."/>
            <person name="Aves S.J."/>
            <person name="Beiko R.G."/>
            <person name="Coutinho P."/>
            <person name="Dacks J.B."/>
            <person name="Durnford D.G."/>
            <person name="Fast N.M."/>
            <person name="Green B.R."/>
            <person name="Grisdale C.J."/>
            <person name="Hempel F."/>
            <person name="Henrissat B."/>
            <person name="Hoppner M.P."/>
            <person name="Ishida K."/>
            <person name="Kim E."/>
            <person name="Koreny L."/>
            <person name="Kroth P.G."/>
            <person name="Liu Y."/>
            <person name="Malik S.B."/>
            <person name="Maier U.G."/>
            <person name="McRose D."/>
            <person name="Mock T."/>
            <person name="Neilson J.A."/>
            <person name="Onodera N.T."/>
            <person name="Poole A.M."/>
            <person name="Pritham E.J."/>
            <person name="Richards T.A."/>
            <person name="Rocap G."/>
            <person name="Roy S.W."/>
            <person name="Sarai C."/>
            <person name="Schaack S."/>
            <person name="Shirato S."/>
            <person name="Slamovits C.H."/>
            <person name="Spencer D.F."/>
            <person name="Suzuki S."/>
            <person name="Worden A.Z."/>
            <person name="Zauner S."/>
            <person name="Barry K."/>
            <person name="Bell C."/>
            <person name="Bharti A.K."/>
            <person name="Crow J.A."/>
            <person name="Grimwood J."/>
            <person name="Kramer R."/>
            <person name="Lindquist E."/>
            <person name="Lucas S."/>
            <person name="Salamov A."/>
            <person name="McFadden G.I."/>
            <person name="Lane C.E."/>
            <person name="Keeling P.J."/>
            <person name="Gray M.W."/>
            <person name="Grigoriev I.V."/>
            <person name="Archibald J.M."/>
        </authorList>
    </citation>
    <scope>NUCLEOTIDE SEQUENCE</scope>
    <source>
        <strain evidence="1 3">CCMP2712</strain>
    </source>
</reference>
<accession>L1J3C5</accession>
<dbReference type="HOGENOM" id="CLU_2089439_0_0_1"/>